<keyword evidence="3" id="KW-1185">Reference proteome</keyword>
<feature type="domain" description="Outer membrane protein beta-barrel" evidence="1">
    <location>
        <begin position="35"/>
        <end position="179"/>
    </location>
</feature>
<protein>
    <submittedName>
        <fullName evidence="2">PorT family protein</fullName>
    </submittedName>
</protein>
<evidence type="ECO:0000313" key="2">
    <source>
        <dbReference type="EMBL" id="MBC3757823.1"/>
    </source>
</evidence>
<evidence type="ECO:0000313" key="3">
    <source>
        <dbReference type="Proteomes" id="UP000656244"/>
    </source>
</evidence>
<sequence>MKNTHELKRELKTHISKGKLILLVIALILTTISGFAQTQTGIGLKGGLNYNANGDYVESIGDNAQNPDRNVGFHVGLFGKIGKKVYLRPELMYTSTKSEYNSNDFKMQKLDAPILVGAKVIGPLSVFGGPAFQYILDTEFDGITIGDIENDFSVGLNFGIGFNLKKLGIDLRYERGFSNNEATFINNNIINPNPNDRSRLDTRPDQLILSLSLLL</sequence>
<dbReference type="InterPro" id="IPR025665">
    <property type="entry name" value="Beta-barrel_OMP_2"/>
</dbReference>
<proteinExistence type="predicted"/>
<dbReference type="Pfam" id="PF13568">
    <property type="entry name" value="OMP_b-brl_2"/>
    <property type="match status" value="1"/>
</dbReference>
<comment type="caution">
    <text evidence="2">The sequence shown here is derived from an EMBL/GenBank/DDBJ whole genome shotgun (WGS) entry which is preliminary data.</text>
</comment>
<dbReference type="Proteomes" id="UP000656244">
    <property type="component" value="Unassembled WGS sequence"/>
</dbReference>
<accession>A0A923KKG5</accession>
<name>A0A923KKG5_9FLAO</name>
<dbReference type="AlphaFoldDB" id="A0A923KKG5"/>
<dbReference type="EMBL" id="JACNMF010000001">
    <property type="protein sequence ID" value="MBC3757823.1"/>
    <property type="molecule type" value="Genomic_DNA"/>
</dbReference>
<gene>
    <name evidence="2" type="ORF">H7U19_05365</name>
</gene>
<dbReference type="RefSeq" id="WP_186559741.1">
    <property type="nucleotide sequence ID" value="NZ_JACNMF010000001.1"/>
</dbReference>
<evidence type="ECO:0000259" key="1">
    <source>
        <dbReference type="Pfam" id="PF13568"/>
    </source>
</evidence>
<organism evidence="2 3">
    <name type="scientific">Hyunsoonleella aquatilis</name>
    <dbReference type="NCBI Taxonomy" id="2762758"/>
    <lineage>
        <taxon>Bacteria</taxon>
        <taxon>Pseudomonadati</taxon>
        <taxon>Bacteroidota</taxon>
        <taxon>Flavobacteriia</taxon>
        <taxon>Flavobacteriales</taxon>
        <taxon>Flavobacteriaceae</taxon>
    </lineage>
</organism>
<reference evidence="2" key="1">
    <citation type="submission" date="2020-08" db="EMBL/GenBank/DDBJ databases">
        <title>Hyunsoonleella sp. strain SJ7 genome sequencing and assembly.</title>
        <authorList>
            <person name="Kim I."/>
        </authorList>
    </citation>
    <scope>NUCLEOTIDE SEQUENCE</scope>
    <source>
        <strain evidence="2">SJ7</strain>
    </source>
</reference>